<dbReference type="PRINTS" id="PR00182">
    <property type="entry name" value="ECOLNEIPORIN"/>
</dbReference>
<dbReference type="NCBIfam" id="NF007544">
    <property type="entry name" value="PRK10159.1"/>
    <property type="match status" value="1"/>
</dbReference>
<keyword evidence="11 15" id="KW-0998">Cell outer membrane</keyword>
<keyword evidence="8 15" id="KW-0406">Ion transport</keyword>
<evidence type="ECO:0000256" key="13">
    <source>
        <dbReference type="ARBA" id="ARBA00039416"/>
    </source>
</evidence>
<keyword evidence="4" id="KW-1134">Transmembrane beta strand</keyword>
<keyword evidence="5 15" id="KW-0812">Transmembrane</keyword>
<evidence type="ECO:0000256" key="11">
    <source>
        <dbReference type="ARBA" id="ARBA00023237"/>
    </source>
</evidence>
<dbReference type="Gene3D" id="2.40.160.10">
    <property type="entry name" value="Porin"/>
    <property type="match status" value="1"/>
</dbReference>
<evidence type="ECO:0000256" key="3">
    <source>
        <dbReference type="ARBA" id="ARBA00022448"/>
    </source>
</evidence>
<reference evidence="18" key="1">
    <citation type="journal article" date="2012" name="PLoS ONE">
        <title>Comparative analysis of genome sequences covering the seven cronobacter species.</title>
        <authorList>
            <person name="Joseph S."/>
            <person name="Desai P."/>
            <person name="Ji Y."/>
            <person name="Cummings C.A."/>
            <person name="Shih R."/>
            <person name="Degoricija L."/>
            <person name="Rico A."/>
            <person name="Brzoska P."/>
            <person name="Hamby S.E."/>
            <person name="Masood N."/>
            <person name="Hariri S."/>
            <person name="Sonbol H."/>
            <person name="Chuzhanova N."/>
            <person name="McClelland M."/>
            <person name="Furtado M.R."/>
            <person name="Forsythe S.J."/>
        </authorList>
    </citation>
    <scope>NUCLEOTIDE SEQUENCE [LARGE SCALE GENOMIC DNA]</scope>
    <source>
        <strain evidence="18">1210</strain>
    </source>
</reference>
<dbReference type="CDD" id="cd00342">
    <property type="entry name" value="gram_neg_porins"/>
    <property type="match status" value="1"/>
</dbReference>
<accession>A0ABM9Q6S4</accession>
<comment type="function">
    <text evidence="12">Uptake of inorganic phosphate, phosphorylated compounds, and some other negatively charged solutes.</text>
</comment>
<dbReference type="PROSITE" id="PS00576">
    <property type="entry name" value="GRAM_NEG_PORIN"/>
    <property type="match status" value="1"/>
</dbReference>
<feature type="chain" id="PRO_5046647054" description="Outer membrane porin PhoE" evidence="16">
    <location>
        <begin position="23"/>
        <end position="361"/>
    </location>
</feature>
<name>A0ABM9Q6S4_9ENTR</name>
<evidence type="ECO:0000256" key="5">
    <source>
        <dbReference type="ARBA" id="ARBA00022692"/>
    </source>
</evidence>
<dbReference type="Pfam" id="PF00267">
    <property type="entry name" value="Porin_1"/>
    <property type="match status" value="1"/>
</dbReference>
<evidence type="ECO:0000256" key="15">
    <source>
        <dbReference type="RuleBase" id="RU000469"/>
    </source>
</evidence>
<evidence type="ECO:0000256" key="10">
    <source>
        <dbReference type="ARBA" id="ARBA00023136"/>
    </source>
</evidence>
<evidence type="ECO:0000256" key="1">
    <source>
        <dbReference type="ARBA" id="ARBA00004571"/>
    </source>
</evidence>
<keyword evidence="6 16" id="KW-0732">Signal</keyword>
<gene>
    <name evidence="17" type="ORF">BN134_1918</name>
</gene>
<evidence type="ECO:0000256" key="12">
    <source>
        <dbReference type="ARBA" id="ARBA00037329"/>
    </source>
</evidence>
<dbReference type="InterPro" id="IPR050298">
    <property type="entry name" value="Gram-neg_bact_OMP"/>
</dbReference>
<dbReference type="InterPro" id="IPR013793">
    <property type="entry name" value="Porin_Gram-ve_CS"/>
</dbReference>
<evidence type="ECO:0000256" key="14">
    <source>
        <dbReference type="ARBA" id="ARBA00043085"/>
    </source>
</evidence>
<sequence length="361" mass="39573">MMKKSTLALVVMGIVASSAVQAAEVFNKGGNKVNIYGRVKAMHYMSDDAGNDGDKTYARLGFKGETQVNSDLTGYGQWEYEIAGNRAENDGSQKTRLAFAGLKVKDFGSLDYGRNLGALYDVEAWTDMFPEFGGDSSAKTDNFMTKRTTGVATYRNTDFFGAIDGLNMTLQYQGKNERSDYSTANGDGFGTALTYDFGGSDFVLGGAYTTSDRTNVQELKALGGGERAEAWAAGAKYDANNLYLAVMYSETRNMTPIKGADAADQGFANKTQNFEAVVQYQFDFGLRPSLGYVMQKGKDIENGIGDQDLVEYIDVGATYYFNKNMSAFVDYKINQIDEDDVTRRLKISTDDVVAVGLNYQF</sequence>
<evidence type="ECO:0000256" key="8">
    <source>
        <dbReference type="ARBA" id="ARBA00023065"/>
    </source>
</evidence>
<keyword evidence="9 15" id="KW-0626">Porin</keyword>
<dbReference type="InterPro" id="IPR001702">
    <property type="entry name" value="Porin_Gram-ve"/>
</dbReference>
<evidence type="ECO:0000313" key="18">
    <source>
        <dbReference type="Proteomes" id="UP000009342"/>
    </source>
</evidence>
<evidence type="ECO:0000313" key="17">
    <source>
        <dbReference type="EMBL" id="CCJ81183.1"/>
    </source>
</evidence>
<evidence type="ECO:0000256" key="9">
    <source>
        <dbReference type="ARBA" id="ARBA00023114"/>
    </source>
</evidence>
<dbReference type="PRINTS" id="PR00183">
    <property type="entry name" value="ECOLIPORIN"/>
</dbReference>
<dbReference type="InterPro" id="IPR033900">
    <property type="entry name" value="Gram_neg_porin_domain"/>
</dbReference>
<dbReference type="PANTHER" id="PTHR34501">
    <property type="entry name" value="PROTEIN YDDL-RELATED"/>
    <property type="match status" value="1"/>
</dbReference>
<comment type="caution">
    <text evidence="17">The sequence shown here is derived from an EMBL/GenBank/DDBJ whole genome shotgun (WGS) entry which is preliminary data.</text>
</comment>
<evidence type="ECO:0000256" key="16">
    <source>
        <dbReference type="SAM" id="SignalP"/>
    </source>
</evidence>
<evidence type="ECO:0000256" key="2">
    <source>
        <dbReference type="ARBA" id="ARBA00007539"/>
    </source>
</evidence>
<comment type="similarity">
    <text evidence="2 15">Belongs to the Gram-negative porin family.</text>
</comment>
<comment type="subcellular location">
    <subcellularLocation>
        <location evidence="1 15">Cell outer membrane</location>
        <topology evidence="1 15">Multi-pass membrane protein</topology>
    </subcellularLocation>
</comment>
<keyword evidence="18" id="KW-1185">Reference proteome</keyword>
<dbReference type="EMBL" id="CAKZ01000090">
    <property type="protein sequence ID" value="CCJ81183.1"/>
    <property type="molecule type" value="Genomic_DNA"/>
</dbReference>
<dbReference type="InterPro" id="IPR001897">
    <property type="entry name" value="Porin_gammaproteobac"/>
</dbReference>
<dbReference type="SUPFAM" id="SSF56935">
    <property type="entry name" value="Porins"/>
    <property type="match status" value="1"/>
</dbReference>
<evidence type="ECO:0000256" key="7">
    <source>
        <dbReference type="ARBA" id="ARBA00023016"/>
    </source>
</evidence>
<dbReference type="Proteomes" id="UP000009342">
    <property type="component" value="Unassembled WGS sequence"/>
</dbReference>
<feature type="signal peptide" evidence="16">
    <location>
        <begin position="1"/>
        <end position="22"/>
    </location>
</feature>
<dbReference type="PANTHER" id="PTHR34501:SF5">
    <property type="entry name" value="OUTER MEMBRANE PORIN PHOE"/>
    <property type="match status" value="1"/>
</dbReference>
<protein>
    <recommendedName>
        <fullName evidence="13">Outer membrane porin PhoE</fullName>
    </recommendedName>
    <alternativeName>
        <fullName evidence="14">Outer membrane pore protein E</fullName>
    </alternativeName>
</protein>
<keyword evidence="10 15" id="KW-0472">Membrane</keyword>
<organism evidence="17 18">
    <name type="scientific">Cronobacter dublinensis 1210</name>
    <dbReference type="NCBI Taxonomy" id="1208656"/>
    <lineage>
        <taxon>Bacteria</taxon>
        <taxon>Pseudomonadati</taxon>
        <taxon>Pseudomonadota</taxon>
        <taxon>Gammaproteobacteria</taxon>
        <taxon>Enterobacterales</taxon>
        <taxon>Enterobacteriaceae</taxon>
        <taxon>Cronobacter</taxon>
    </lineage>
</organism>
<keyword evidence="7" id="KW-0346">Stress response</keyword>
<comment type="subunit">
    <text evidence="15">Homotrimer.</text>
</comment>
<evidence type="ECO:0000256" key="4">
    <source>
        <dbReference type="ARBA" id="ARBA00022452"/>
    </source>
</evidence>
<dbReference type="InterPro" id="IPR023614">
    <property type="entry name" value="Porin_dom_sf"/>
</dbReference>
<evidence type="ECO:0000256" key="6">
    <source>
        <dbReference type="ARBA" id="ARBA00022729"/>
    </source>
</evidence>
<proteinExistence type="inferred from homology"/>
<keyword evidence="3 15" id="KW-0813">Transport</keyword>